<sequence>MNDLPLQMMDITSLQAVLADLRKEIVPSRLEKVQQSDNHTLQIGFRTLRDLIWIEICWHADSARIVQIDPPAKISGESTLCKQIKFGTKGMALIELKQNGFERIVEFGLAFRPNENFEKFLVLEIMGRHSNFLLLNESRQVITLGKQVRKNQSRLRPIGTGDKYVPPPPLNGQPPKRSESFEEWKSNLSMLPKTLKEALKDCYQGISPSLSLQLASEEKESAEEFLNLQVQALSQTDWKRLHYRWSKWLKDLERENFCISFSGPSAYRVWKPNLSNDDNYKKISLSLGNYYKNNLEAKKLNHTYKRLSEDIIRIKANEEKSLKTQEELFSKISEIKSLQIQAENILCLNNPTKKQVAQAQKLYNKVKKLKRSKAILMERISYHKERLSFANEIELFLEYIMNNTKENKASKIEDILILKEDIENYLLLKQQKGTKKIKQKKDITNILQLQSPSGLIIQIGRNHHQNELISIRKANKGDIWFHAQESPGSHVVIKASNGKIDQDDLKVGADLAALFSKAKQNKKVSILMVPTNKLKKLKGTAPGMVSPRDSKVLWGYPSNGQKYLEQSTKNA</sequence>
<accession>Q7VDB7</accession>
<dbReference type="PANTHER" id="PTHR15239">
    <property type="entry name" value="NUCLEAR EXPORT MEDIATOR FACTOR NEMF"/>
    <property type="match status" value="1"/>
</dbReference>
<dbReference type="InterPro" id="IPR051608">
    <property type="entry name" value="RQC_Subunit_NEMF"/>
</dbReference>
<evidence type="ECO:0000313" key="4">
    <source>
        <dbReference type="Proteomes" id="UP000001420"/>
    </source>
</evidence>
<dbReference type="EnsemblBacteria" id="AAP99509">
    <property type="protein sequence ID" value="AAP99509"/>
    <property type="gene ID" value="Pro_0464"/>
</dbReference>
<name>Q7VDB7_PROMA</name>
<dbReference type="RefSeq" id="WP_011124619.1">
    <property type="nucleotide sequence ID" value="NC_005042.1"/>
</dbReference>
<protein>
    <submittedName>
        <fullName evidence="3">Predicted RNA-binding protein</fullName>
    </submittedName>
</protein>
<evidence type="ECO:0000256" key="1">
    <source>
        <dbReference type="SAM" id="MobiDB-lite"/>
    </source>
</evidence>
<proteinExistence type="predicted"/>
<dbReference type="STRING" id="167539.Pro_0464"/>
<dbReference type="KEGG" id="pma:Pro_0464"/>
<dbReference type="Pfam" id="PF05833">
    <property type="entry name" value="NFACT_N"/>
    <property type="match status" value="2"/>
</dbReference>
<evidence type="ECO:0000259" key="2">
    <source>
        <dbReference type="Pfam" id="PF05670"/>
    </source>
</evidence>
<dbReference type="Pfam" id="PF05670">
    <property type="entry name" value="NFACT-R_1"/>
    <property type="match status" value="1"/>
</dbReference>
<reference evidence="3 4" key="1">
    <citation type="journal article" date="2003" name="Proc. Natl. Acad. Sci. U.S.A.">
        <title>Genome sequence of the cyanobacterium Prochlorococcus marinus SS120, a nearly minimal oxyphototrophic genome.</title>
        <authorList>
            <person name="Dufresne A."/>
            <person name="Salanoubat M."/>
            <person name="Partensky F."/>
            <person name="Artiguenave F."/>
            <person name="Axmann I.M."/>
            <person name="Barbe V."/>
            <person name="Duprat S."/>
            <person name="Galperin M.Y."/>
            <person name="Koonin E.V."/>
            <person name="Le Gall F."/>
            <person name="Makarova K.S."/>
            <person name="Ostrowski M."/>
            <person name="Oztas S."/>
            <person name="Robert C."/>
            <person name="Rogozin I.B."/>
            <person name="Scanlan D.J."/>
            <person name="Tandeau de Marsac N."/>
            <person name="Weissenbach J."/>
            <person name="Wincker P."/>
            <person name="Wolf Y.I."/>
            <person name="Hess W.R."/>
        </authorList>
    </citation>
    <scope>NUCLEOTIDE SEQUENCE [LARGE SCALE GENOMIC DNA]</scope>
    <source>
        <strain evidence="4">SARG / CCMP1375 / SS120</strain>
    </source>
</reference>
<dbReference type="GO" id="GO:1990112">
    <property type="term" value="C:RQC complex"/>
    <property type="evidence" value="ECO:0007669"/>
    <property type="project" value="TreeGrafter"/>
</dbReference>
<dbReference type="HOGENOM" id="CLU_022481_1_0_3"/>
<evidence type="ECO:0000313" key="3">
    <source>
        <dbReference type="EMBL" id="AAP99509.1"/>
    </source>
</evidence>
<dbReference type="GO" id="GO:0043023">
    <property type="term" value="F:ribosomal large subunit binding"/>
    <property type="evidence" value="ECO:0007669"/>
    <property type="project" value="TreeGrafter"/>
</dbReference>
<dbReference type="eggNOG" id="COG1293">
    <property type="taxonomic scope" value="Bacteria"/>
</dbReference>
<keyword evidence="4" id="KW-1185">Reference proteome</keyword>
<dbReference type="EMBL" id="AE017126">
    <property type="protein sequence ID" value="AAP99509.1"/>
    <property type="molecule type" value="Genomic_DNA"/>
</dbReference>
<gene>
    <name evidence="3" type="ordered locus">Pro_0464</name>
</gene>
<feature type="region of interest" description="Disordered" evidence="1">
    <location>
        <begin position="156"/>
        <end position="179"/>
    </location>
</feature>
<dbReference type="GO" id="GO:0072344">
    <property type="term" value="P:rescue of stalled ribosome"/>
    <property type="evidence" value="ECO:0007669"/>
    <property type="project" value="TreeGrafter"/>
</dbReference>
<dbReference type="GO" id="GO:0000049">
    <property type="term" value="F:tRNA binding"/>
    <property type="evidence" value="ECO:0007669"/>
    <property type="project" value="TreeGrafter"/>
</dbReference>
<dbReference type="PANTHER" id="PTHR15239:SF6">
    <property type="entry name" value="RIBOSOME QUALITY CONTROL COMPLEX SUBUNIT NEMF"/>
    <property type="match status" value="1"/>
</dbReference>
<dbReference type="InterPro" id="IPR008532">
    <property type="entry name" value="NFACT_RNA-bd"/>
</dbReference>
<feature type="domain" description="NFACT RNA-binding" evidence="2">
    <location>
        <begin position="451"/>
        <end position="539"/>
    </location>
</feature>
<organism evidence="3 4">
    <name type="scientific">Prochlorococcus marinus (strain SARG / CCMP1375 / SS120)</name>
    <dbReference type="NCBI Taxonomy" id="167539"/>
    <lineage>
        <taxon>Bacteria</taxon>
        <taxon>Bacillati</taxon>
        <taxon>Cyanobacteriota</taxon>
        <taxon>Cyanophyceae</taxon>
        <taxon>Synechococcales</taxon>
        <taxon>Prochlorococcaceae</taxon>
        <taxon>Prochlorococcus</taxon>
    </lineage>
</organism>
<dbReference type="Proteomes" id="UP000001420">
    <property type="component" value="Chromosome"/>
</dbReference>
<dbReference type="AlphaFoldDB" id="Q7VDB7"/>
<dbReference type="Gene3D" id="2.30.310.10">
    <property type="entry name" value="ibrinogen binding protein from staphylococcus aureus domain"/>
    <property type="match status" value="1"/>
</dbReference>
<dbReference type="OrthoDB" id="9766163at2"/>
<dbReference type="PATRIC" id="fig|167539.5.peg.476"/>